<dbReference type="PROSITE" id="PS51109">
    <property type="entry name" value="G5"/>
    <property type="match status" value="1"/>
</dbReference>
<dbReference type="Pfam" id="PF03990">
    <property type="entry name" value="DUF348"/>
    <property type="match status" value="3"/>
</dbReference>
<dbReference type="InterPro" id="IPR007137">
    <property type="entry name" value="DUF348"/>
</dbReference>
<dbReference type="CDD" id="cd13925">
    <property type="entry name" value="RPF"/>
    <property type="match status" value="1"/>
</dbReference>
<evidence type="ECO:0000256" key="4">
    <source>
        <dbReference type="SAM" id="MobiDB-lite"/>
    </source>
</evidence>
<keyword evidence="3" id="KW-0378">Hydrolase</keyword>
<dbReference type="EMBL" id="BMXK01000009">
    <property type="protein sequence ID" value="GHD09742.1"/>
    <property type="molecule type" value="Genomic_DNA"/>
</dbReference>
<organism evidence="6 7">
    <name type="scientific">Zhihengliuella salsuginis</name>
    <dbReference type="NCBI Taxonomy" id="578222"/>
    <lineage>
        <taxon>Bacteria</taxon>
        <taxon>Bacillati</taxon>
        <taxon>Actinomycetota</taxon>
        <taxon>Actinomycetes</taxon>
        <taxon>Micrococcales</taxon>
        <taxon>Micrococcaceae</taxon>
        <taxon>Zhihengliuella</taxon>
    </lineage>
</organism>
<dbReference type="Proteomes" id="UP000642819">
    <property type="component" value="Unassembled WGS sequence"/>
</dbReference>
<dbReference type="InterPro" id="IPR011098">
    <property type="entry name" value="G5_dom"/>
</dbReference>
<protein>
    <submittedName>
        <fullName evidence="6">Resuscitation-promoting factor</fullName>
    </submittedName>
</protein>
<feature type="domain" description="G5" evidence="5">
    <location>
        <begin position="201"/>
        <end position="281"/>
    </location>
</feature>
<evidence type="ECO:0000256" key="3">
    <source>
        <dbReference type="ARBA" id="ARBA00022801"/>
    </source>
</evidence>
<dbReference type="InterPro" id="IPR010618">
    <property type="entry name" value="RPF"/>
</dbReference>
<reference evidence="7" key="1">
    <citation type="journal article" date="2019" name="Int. J. Syst. Evol. Microbiol.">
        <title>The Global Catalogue of Microorganisms (GCM) 10K type strain sequencing project: providing services to taxonomists for standard genome sequencing and annotation.</title>
        <authorList>
            <consortium name="The Broad Institute Genomics Platform"/>
            <consortium name="The Broad Institute Genome Sequencing Center for Infectious Disease"/>
            <person name="Wu L."/>
            <person name="Ma J."/>
        </authorList>
    </citation>
    <scope>NUCLEOTIDE SEQUENCE [LARGE SCALE GENOMIC DNA]</scope>
    <source>
        <strain evidence="7">KCTC 19466</strain>
    </source>
</reference>
<proteinExistence type="inferred from homology"/>
<feature type="region of interest" description="Disordered" evidence="4">
    <location>
        <begin position="279"/>
        <end position="314"/>
    </location>
</feature>
<dbReference type="Gene3D" id="1.10.530.10">
    <property type="match status" value="1"/>
</dbReference>
<dbReference type="SUPFAM" id="SSF53955">
    <property type="entry name" value="Lysozyme-like"/>
    <property type="match status" value="1"/>
</dbReference>
<dbReference type="SMART" id="SM01208">
    <property type="entry name" value="G5"/>
    <property type="match status" value="1"/>
</dbReference>
<dbReference type="Pfam" id="PF06737">
    <property type="entry name" value="Transglycosylas"/>
    <property type="match status" value="1"/>
</dbReference>
<evidence type="ECO:0000313" key="6">
    <source>
        <dbReference type="EMBL" id="GHD09742.1"/>
    </source>
</evidence>
<feature type="compositionally biased region" description="Low complexity" evidence="4">
    <location>
        <begin position="286"/>
        <end position="300"/>
    </location>
</feature>
<sequence>MKNAFRNRWVKVAAQGLVLAALIVGVVSYVGASKTLAVTVDGETQSVTTFGNTVADALASSDIDVADRDEVSPSLDAAIEDGTEISVSRHKSVELVLDGEARTVGTTGVTVADVLAQLGLAEDAEVSEGKDMELVALSSAIEIQTPKDIKFVVGGEEKPFTTTAQTVEEALADAEVEVGESDIVGPEDLSTETEDGMTISVIRVTTENRTETKSIAHEVEKVNDSSIDKGETEVSTKGKNGERELTYKVVLHNGEVEKSELVADEVVAKPVTEVVKVGTHVEEKAPAPSTSSSSDSSSSSSGGGTTASGPSSGTWAALAQCESGGNWSINTGNGYYGGLQFSASSWAGAGGTQYAPLPHQASPSEQIATAEVLRSNGGWGHWPSCSSQLGLR</sequence>
<dbReference type="RefSeq" id="WP_189350611.1">
    <property type="nucleotide sequence ID" value="NZ_BMXK01000009.1"/>
</dbReference>
<dbReference type="Pfam" id="PF07501">
    <property type="entry name" value="G5"/>
    <property type="match status" value="1"/>
</dbReference>
<evidence type="ECO:0000313" key="7">
    <source>
        <dbReference type="Proteomes" id="UP000642819"/>
    </source>
</evidence>
<gene>
    <name evidence="6" type="ORF">GCM10008096_22710</name>
</gene>
<evidence type="ECO:0000259" key="5">
    <source>
        <dbReference type="PROSITE" id="PS51109"/>
    </source>
</evidence>
<keyword evidence="7" id="KW-1185">Reference proteome</keyword>
<name>A0ABQ3GIZ8_9MICC</name>
<comment type="similarity">
    <text evidence="1">Belongs to the transglycosylase family. Rpf subfamily.</text>
</comment>
<evidence type="ECO:0000256" key="2">
    <source>
        <dbReference type="ARBA" id="ARBA00022729"/>
    </source>
</evidence>
<evidence type="ECO:0000256" key="1">
    <source>
        <dbReference type="ARBA" id="ARBA00010830"/>
    </source>
</evidence>
<dbReference type="InterPro" id="IPR023346">
    <property type="entry name" value="Lysozyme-like_dom_sf"/>
</dbReference>
<keyword evidence="2" id="KW-0732">Signal</keyword>
<dbReference type="InterPro" id="IPR051933">
    <property type="entry name" value="Resuscitation_pf_RpfB"/>
</dbReference>
<dbReference type="PANTHER" id="PTHR39160">
    <property type="entry name" value="CELL WALL-BINDING PROTEIN YOCH"/>
    <property type="match status" value="1"/>
</dbReference>
<dbReference type="PANTHER" id="PTHR39160:SF4">
    <property type="entry name" value="RESUSCITATION-PROMOTING FACTOR RPFB"/>
    <property type="match status" value="1"/>
</dbReference>
<comment type="caution">
    <text evidence="6">The sequence shown here is derived from an EMBL/GenBank/DDBJ whole genome shotgun (WGS) entry which is preliminary data.</text>
</comment>
<accession>A0ABQ3GIZ8</accession>
<dbReference type="Gene3D" id="2.20.230.10">
    <property type="entry name" value="Resuscitation-promoting factor rpfb"/>
    <property type="match status" value="1"/>
</dbReference>